<evidence type="ECO:0000313" key="2">
    <source>
        <dbReference type="Proteomes" id="UP000275078"/>
    </source>
</evidence>
<dbReference type="PANTHER" id="PTHR28139:SF1">
    <property type="entry name" value="UPF0768 PROTEIN YBL029C-A"/>
    <property type="match status" value="1"/>
</dbReference>
<organism evidence="1 2">
    <name type="scientific">Ascobolus immersus RN42</name>
    <dbReference type="NCBI Taxonomy" id="1160509"/>
    <lineage>
        <taxon>Eukaryota</taxon>
        <taxon>Fungi</taxon>
        <taxon>Dikarya</taxon>
        <taxon>Ascomycota</taxon>
        <taxon>Pezizomycotina</taxon>
        <taxon>Pezizomycetes</taxon>
        <taxon>Pezizales</taxon>
        <taxon>Ascobolaceae</taxon>
        <taxon>Ascobolus</taxon>
    </lineage>
</organism>
<proteinExistence type="predicted"/>
<sequence length="85" mass="9987">MFFFFTCGSQDFSSQLKGYEHMRIVCPRCHNVSVSPIKKRNFFTFCFIPIFPIAWGEELRCGICGYHQKTSENELQQIQNQQGRV</sequence>
<protein>
    <submittedName>
        <fullName evidence="1">Uncharacterized protein</fullName>
    </submittedName>
</protein>
<dbReference type="PANTHER" id="PTHR28139">
    <property type="entry name" value="UPF0768 PROTEIN YBL029C-A"/>
    <property type="match status" value="1"/>
</dbReference>
<dbReference type="STRING" id="1160509.A0A3N4ILP5"/>
<dbReference type="AlphaFoldDB" id="A0A3N4ILP5"/>
<name>A0A3N4ILP5_ASCIM</name>
<reference evidence="1 2" key="1">
    <citation type="journal article" date="2018" name="Nat. Ecol. Evol.">
        <title>Pezizomycetes genomes reveal the molecular basis of ectomycorrhizal truffle lifestyle.</title>
        <authorList>
            <person name="Murat C."/>
            <person name="Payen T."/>
            <person name="Noel B."/>
            <person name="Kuo A."/>
            <person name="Morin E."/>
            <person name="Chen J."/>
            <person name="Kohler A."/>
            <person name="Krizsan K."/>
            <person name="Balestrini R."/>
            <person name="Da Silva C."/>
            <person name="Montanini B."/>
            <person name="Hainaut M."/>
            <person name="Levati E."/>
            <person name="Barry K.W."/>
            <person name="Belfiori B."/>
            <person name="Cichocki N."/>
            <person name="Clum A."/>
            <person name="Dockter R.B."/>
            <person name="Fauchery L."/>
            <person name="Guy J."/>
            <person name="Iotti M."/>
            <person name="Le Tacon F."/>
            <person name="Lindquist E.A."/>
            <person name="Lipzen A."/>
            <person name="Malagnac F."/>
            <person name="Mello A."/>
            <person name="Molinier V."/>
            <person name="Miyauchi S."/>
            <person name="Poulain J."/>
            <person name="Riccioni C."/>
            <person name="Rubini A."/>
            <person name="Sitrit Y."/>
            <person name="Splivallo R."/>
            <person name="Traeger S."/>
            <person name="Wang M."/>
            <person name="Zifcakova L."/>
            <person name="Wipf D."/>
            <person name="Zambonelli A."/>
            <person name="Paolocci F."/>
            <person name="Nowrousian M."/>
            <person name="Ottonello S."/>
            <person name="Baldrian P."/>
            <person name="Spatafora J.W."/>
            <person name="Henrissat B."/>
            <person name="Nagy L.G."/>
            <person name="Aury J.M."/>
            <person name="Wincker P."/>
            <person name="Grigoriev I.V."/>
            <person name="Bonfante P."/>
            <person name="Martin F.M."/>
        </authorList>
    </citation>
    <scope>NUCLEOTIDE SEQUENCE [LARGE SCALE GENOMIC DNA]</scope>
    <source>
        <strain evidence="1 2">RN42</strain>
    </source>
</reference>
<dbReference type="Proteomes" id="UP000275078">
    <property type="component" value="Unassembled WGS sequence"/>
</dbReference>
<dbReference type="OrthoDB" id="5545479at2759"/>
<dbReference type="EMBL" id="ML119655">
    <property type="protein sequence ID" value="RPA85050.1"/>
    <property type="molecule type" value="Genomic_DNA"/>
</dbReference>
<gene>
    <name evidence="1" type="ORF">BJ508DRAFT_12461</name>
</gene>
<keyword evidence="2" id="KW-1185">Reference proteome</keyword>
<evidence type="ECO:0000313" key="1">
    <source>
        <dbReference type="EMBL" id="RPA85050.1"/>
    </source>
</evidence>
<accession>A0A3N4ILP5</accession>